<gene>
    <name evidence="17" type="primary">Z</name>
</gene>
<evidence type="ECO:0000256" key="7">
    <source>
        <dbReference type="ARBA" id="ARBA00022707"/>
    </source>
</evidence>
<evidence type="ECO:0000256" key="13">
    <source>
        <dbReference type="ARBA" id="ARBA00023136"/>
    </source>
</evidence>
<dbReference type="GO" id="GO:0008270">
    <property type="term" value="F:zinc ion binding"/>
    <property type="evidence" value="ECO:0007669"/>
    <property type="project" value="UniProtKB-UniRule"/>
</dbReference>
<keyword evidence="6 17" id="KW-1198">Viral budding</keyword>
<comment type="function">
    <text evidence="16">Plays a crucial role in virion assembly and budding. Expressed late in the virus life cycle, it acts as an inhibitor of viral transcription and RNA synthesis by interacting with the viral polymerase L. Presumably recruits the NP encapsidated genome to cellular membranes at budding sites via direct interaction with NP. Plays critical roles in the final steps of viral release by interacting with host TSG101, a member of the vacuolar protein-sorting pathway and using other cellular host proteins involved in vesicle formation pathway. The budding of the virus progeny occurs after association of protein Z with the viral glycoprotein complex SSP-GP1-GP2 at the cell periphery, step that requires myristoylation of protein Z. Also selectively represses protein production by associating with host eIF4E. In cell-based minigenome assay, has an inhibitory effect on the ribonucleoprotein machinery (vRNP), which is responsible for the replication and transcription of the viral genome.</text>
</comment>
<evidence type="ECO:0000256" key="10">
    <source>
        <dbReference type="ARBA" id="ARBA00022833"/>
    </source>
</evidence>
<evidence type="ECO:0000313" key="21">
    <source>
        <dbReference type="EMBL" id="QHW12248.1"/>
    </source>
</evidence>
<keyword evidence="15 17" id="KW-0449">Lipoprotein</keyword>
<evidence type="ECO:0000256" key="3">
    <source>
        <dbReference type="ARBA" id="ARBA00022511"/>
    </source>
</evidence>
<keyword evidence="2 17" id="KW-1187">Viral budding via the host ESCRT complexes</keyword>
<dbReference type="EMBL" id="MN956773">
    <property type="protein sequence ID" value="QHW12248.1"/>
    <property type="molecule type" value="Genomic_RNA"/>
</dbReference>
<keyword evidence="10 17" id="KW-0862">Zinc</keyword>
<sequence length="100" mass="11193">MGNSKSKSKPTADQHEQQVLNNTKQVAILKRQAEPNLYGRHNCRCCWFASTNLIKCSNHYICLRCLNIMLGKSSFCDICGEELPTSIVVPIEPSAPLLEN</sequence>
<evidence type="ECO:0000256" key="17">
    <source>
        <dbReference type="HAMAP-Rule" id="MF_04087"/>
    </source>
</evidence>
<feature type="chain" id="PRO_5025740230" description="RING finger protein Z" evidence="17">
    <location>
        <begin position="2"/>
        <end position="100"/>
    </location>
</feature>
<evidence type="ECO:0000256" key="6">
    <source>
        <dbReference type="ARBA" id="ARBA00022637"/>
    </source>
</evidence>
<dbReference type="GO" id="GO:0044423">
    <property type="term" value="C:virion component"/>
    <property type="evidence" value="ECO:0007669"/>
    <property type="project" value="UniProtKB-UniRule"/>
</dbReference>
<keyword evidence="3 17" id="KW-1032">Host cell membrane</keyword>
<dbReference type="InterPro" id="IPR024183">
    <property type="entry name" value="RING_finger_Z_arenaviridae"/>
</dbReference>
<keyword evidence="8 17" id="KW-0479">Metal-binding</keyword>
<keyword evidence="14 17" id="KW-1035">Host cytoplasm</keyword>
<dbReference type="InterPro" id="IPR003224">
    <property type="entry name" value="Z_RING_Znf"/>
</dbReference>
<evidence type="ECO:0000256" key="9">
    <source>
        <dbReference type="ARBA" id="ARBA00022771"/>
    </source>
</evidence>
<feature type="short sequence motif" description="PTAP/PSAP motif" evidence="17">
    <location>
        <begin position="93"/>
        <end position="96"/>
    </location>
</feature>
<proteinExistence type="inferred from homology"/>
<protein>
    <recommendedName>
        <fullName evidence="17 18">RING finger protein Z</fullName>
        <shortName evidence="17 18">Protein Z</shortName>
    </recommendedName>
    <alternativeName>
        <fullName evidence="17 18">Zinc-binding protein</fullName>
    </alternativeName>
</protein>
<comment type="caution">
    <text evidence="17">Lacks conserved residue(s) required for the propagation of feature annotation.</text>
</comment>
<comment type="PTM">
    <text evidence="17">Myristoylation is required for the role of RING finger protein Z in assembly and budding.</text>
</comment>
<accession>A0A6C0NGQ9</accession>
<dbReference type="GO" id="GO:0044220">
    <property type="term" value="C:host cell perinuclear region of cytoplasm"/>
    <property type="evidence" value="ECO:0007669"/>
    <property type="project" value="UniProtKB-SubCell"/>
</dbReference>
<dbReference type="GO" id="GO:0046761">
    <property type="term" value="P:viral budding from plasma membrane"/>
    <property type="evidence" value="ECO:0007669"/>
    <property type="project" value="UniProtKB-UniRule"/>
</dbReference>
<evidence type="ECO:0000259" key="20">
    <source>
        <dbReference type="Pfam" id="PF03854"/>
    </source>
</evidence>
<evidence type="ECO:0000256" key="1">
    <source>
        <dbReference type="ARBA" id="ARBA00005503"/>
    </source>
</evidence>
<keyword evidence="11 17" id="KW-0946">Virion</keyword>
<comment type="domain">
    <text evidence="17">Late-budding domains (L domains) are short sequence motifs essential for viral particle budding. They recruit proteins of the host ESCRT machinery (Endosomal Sorting Complex Required for Transport) or ESCRT-associated proteins.</text>
</comment>
<organismHost>
    <name type="scientific">Homo sapiens</name>
    <name type="common">Human</name>
    <dbReference type="NCBI Taxonomy" id="9606"/>
</organismHost>
<keyword evidence="9 17" id="KW-0863">Zinc-finger</keyword>
<evidence type="ECO:0000256" key="4">
    <source>
        <dbReference type="ARBA" id="ARBA00022581"/>
    </source>
</evidence>
<comment type="subcellular location">
    <subcellularLocation>
        <location evidence="17 18">Virion</location>
    </subcellularLocation>
    <subcellularLocation>
        <location evidence="17 18">Host cytoplasm</location>
        <location evidence="17 18">Host perinuclear region</location>
    </subcellularLocation>
    <subcellularLocation>
        <location evidence="17 18">Host cell membrane</location>
        <topology evidence="17">Lipid-anchor</topology>
        <orientation evidence="17">Cytoplasmic side</orientation>
    </subcellularLocation>
    <text evidence="17 18">Mainly perinuclear. During budding, associates at the inner side of the plasma membrane of infected cells.</text>
</comment>
<reference evidence="21" key="1">
    <citation type="submission" date="2020-01" db="EMBL/GenBank/DDBJ databases">
        <title>New Arenavirus isolated from patient with hemorrhagic fever in Brazil.</title>
        <authorList>
            <person name="Amgarten D."/>
            <person name="Malta F."/>
            <person name="Nastri A.C."/>
            <person name="Taborda M."/>
            <person name="Basqueira M."/>
            <person name="Li H.Y."/>
            <person name="Selegatto G."/>
            <person name="Casadio L.V.B."/>
            <person name="Rebello Pinho J.R."/>
        </authorList>
    </citation>
    <scope>NUCLEOTIDE SEQUENCE</scope>
    <source>
        <strain evidence="21">SP2019-01</strain>
    </source>
</reference>
<evidence type="ECO:0000256" key="14">
    <source>
        <dbReference type="ARBA" id="ARBA00023200"/>
    </source>
</evidence>
<feature type="lipid moiety-binding region" description="N-myristoyl glycine; by host" evidence="17 19">
    <location>
        <position position="2"/>
    </location>
</feature>
<keyword evidence="12 17" id="KW-1043">Host membrane</keyword>
<dbReference type="Pfam" id="PF03854">
    <property type="entry name" value="zf-P11"/>
    <property type="match status" value="1"/>
</dbReference>
<dbReference type="GO" id="GO:0003723">
    <property type="term" value="F:RNA binding"/>
    <property type="evidence" value="ECO:0007669"/>
    <property type="project" value="UniProtKB-UniRule"/>
</dbReference>
<keyword evidence="7 17" id="KW-0519">Myristate</keyword>
<evidence type="ECO:0000256" key="8">
    <source>
        <dbReference type="ARBA" id="ARBA00022723"/>
    </source>
</evidence>
<dbReference type="GO" id="GO:0016020">
    <property type="term" value="C:membrane"/>
    <property type="evidence" value="ECO:0007669"/>
    <property type="project" value="UniProtKB-UniRule"/>
</dbReference>
<evidence type="ECO:0000256" key="2">
    <source>
        <dbReference type="ARBA" id="ARBA00022462"/>
    </source>
</evidence>
<feature type="zinc finger region" description="RING-type; atypical" evidence="17">
    <location>
        <begin position="43"/>
        <end position="79"/>
    </location>
</feature>
<evidence type="ECO:0000256" key="12">
    <source>
        <dbReference type="ARBA" id="ARBA00022870"/>
    </source>
</evidence>
<keyword evidence="5 17" id="KW-1188">Viral release from host cell</keyword>
<evidence type="ECO:0000256" key="16">
    <source>
        <dbReference type="ARBA" id="ARBA00093315"/>
    </source>
</evidence>
<evidence type="ECO:0000256" key="5">
    <source>
        <dbReference type="ARBA" id="ARBA00022612"/>
    </source>
</evidence>
<evidence type="ECO:0000256" key="19">
    <source>
        <dbReference type="PIRSR" id="PIRSR004030-1"/>
    </source>
</evidence>
<evidence type="ECO:0000256" key="15">
    <source>
        <dbReference type="ARBA" id="ARBA00023288"/>
    </source>
</evidence>
<comment type="similarity">
    <text evidence="1 17 18">Belongs to the arenaviridae Z protein family.</text>
</comment>
<dbReference type="HAMAP" id="MF_04087">
    <property type="entry name" value="ARENA_Z"/>
    <property type="match status" value="1"/>
</dbReference>
<comment type="subunit">
    <text evidence="17">Interacts with protein NP; this interaction probably directs the encapsidated genome to budding sites. Interacts (via RING domain) with polymerase L; this interaction inhibits viral transcription and replication, Z partially blocks the product exit tunnel for the releasing nascent RNA product. Interacts with the glycoprotein complex; this interaction plays a role in virion budding. Interacts with host eIF4E; this interaction results in eIF4E reduced affinity for its substrate, the 5'-m7 G cap structure. Interacts (via late-budding domain) with host TSG101; this interaction is essential for budding and release of viral particles. Interacts with host RPLP0; this interaction may serve to load ribosome-like particles inside the virion. Interacts with host PML; this interaction induces PML bodies redistribution in the cytoplasm upon viral infection.</text>
</comment>
<feature type="domain" description="RING finger protein Z zinc finger" evidence="20">
    <location>
        <begin position="39"/>
        <end position="87"/>
    </location>
</feature>
<feature type="initiator methionine" description="Removed; by host" evidence="17">
    <location>
        <position position="1"/>
    </location>
</feature>
<evidence type="ECO:0000256" key="11">
    <source>
        <dbReference type="ARBA" id="ARBA00022844"/>
    </source>
</evidence>
<dbReference type="GO" id="GO:0039702">
    <property type="term" value="P:viral budding via host ESCRT complex"/>
    <property type="evidence" value="ECO:0007669"/>
    <property type="project" value="UniProtKB-UniRule"/>
</dbReference>
<keyword evidence="13 17" id="KW-0472">Membrane</keyword>
<name>A0A6C0NGQ9_SABVB</name>
<evidence type="ECO:0000256" key="18">
    <source>
        <dbReference type="PIRNR" id="PIRNR004030"/>
    </source>
</evidence>
<dbReference type="InterPro" id="IPR038485">
    <property type="entry name" value="Z_RING-type_Znf_sf"/>
</dbReference>
<keyword evidence="4 17" id="KW-0945">Host-virus interaction</keyword>
<dbReference type="PIRSF" id="PIRSF004030">
    <property type="entry name" value="Z_ArenaV"/>
    <property type="match status" value="1"/>
</dbReference>
<organism evidence="21">
    <name type="scientific">Sabia mammarenavirus (isolate Human/Brasil/SPH114202/1990)</name>
    <name type="common">SABV</name>
    <name type="synonym">Sabi mammarenavirus</name>
    <dbReference type="NCBI Taxonomy" id="3052299"/>
    <lineage>
        <taxon>Viruses</taxon>
        <taxon>Riboviria</taxon>
        <taxon>Orthornavirae</taxon>
        <taxon>Negarnaviricota</taxon>
        <taxon>Polyploviricotina</taxon>
        <taxon>Bunyaviricetes</taxon>
        <taxon>Hareavirales</taxon>
        <taxon>Arenaviridae</taxon>
        <taxon>Mammarenavirus</taxon>
    </lineage>
</organism>
<dbReference type="GO" id="GO:0020002">
    <property type="term" value="C:host cell plasma membrane"/>
    <property type="evidence" value="ECO:0007669"/>
    <property type="project" value="UniProtKB-SubCell"/>
</dbReference>
<dbReference type="Gene3D" id="3.30.160.310">
    <property type="match status" value="1"/>
</dbReference>